<dbReference type="RefSeq" id="WP_007616708.1">
    <property type="nucleotide sequence ID" value="NZ_BANX01000002.1"/>
</dbReference>
<keyword evidence="2" id="KW-1185">Reference proteome</keyword>
<sequence>MSDIWVGGAHLDDDEPDATDAWLVSASRGLAEPDDDVRKLISRISGGLDRARRPARDLDSDIDGITISDRVLKQVLATRIRSDLGRLVVFVAVDGAGTEMTAIRIGLVARYHDDLATMSGRIRDVTDDVLEETLGTHVTAAARRAIHIRWQDVYSREWLN</sequence>
<reference evidence="1 2" key="1">
    <citation type="submission" date="2013-01" db="EMBL/GenBank/DDBJ databases">
        <title>Whole genome shotgun sequence of Gordonia soli NBRC 108243.</title>
        <authorList>
            <person name="Isaki-Nakamura S."/>
            <person name="Hosoyama A."/>
            <person name="Tsuchikane K."/>
            <person name="Ando Y."/>
            <person name="Baba S."/>
            <person name="Ohji S."/>
            <person name="Hamada M."/>
            <person name="Tamura T."/>
            <person name="Yamazoe A."/>
            <person name="Yamazaki S."/>
            <person name="Fujita N."/>
        </authorList>
    </citation>
    <scope>NUCLEOTIDE SEQUENCE [LARGE SCALE GENOMIC DNA]</scope>
    <source>
        <strain evidence="1 2">NBRC 108243</strain>
    </source>
</reference>
<proteinExistence type="predicted"/>
<dbReference type="STRING" id="1223545.GS4_02_01780"/>
<comment type="caution">
    <text evidence="1">The sequence shown here is derived from an EMBL/GenBank/DDBJ whole genome shotgun (WGS) entry which is preliminary data.</text>
</comment>
<dbReference type="EMBL" id="BANX01000002">
    <property type="protein sequence ID" value="GAC66467.1"/>
    <property type="molecule type" value="Genomic_DNA"/>
</dbReference>
<accession>M0QGE5</accession>
<evidence type="ECO:0000313" key="2">
    <source>
        <dbReference type="Proteomes" id="UP000011666"/>
    </source>
</evidence>
<organism evidence="1 2">
    <name type="scientific">Gordonia soli NBRC 108243</name>
    <dbReference type="NCBI Taxonomy" id="1223545"/>
    <lineage>
        <taxon>Bacteria</taxon>
        <taxon>Bacillati</taxon>
        <taxon>Actinomycetota</taxon>
        <taxon>Actinomycetes</taxon>
        <taxon>Mycobacteriales</taxon>
        <taxon>Gordoniaceae</taxon>
        <taxon>Gordonia</taxon>
    </lineage>
</organism>
<evidence type="ECO:0000313" key="1">
    <source>
        <dbReference type="EMBL" id="GAC66467.1"/>
    </source>
</evidence>
<dbReference type="AlphaFoldDB" id="M0QGE5"/>
<dbReference type="Proteomes" id="UP000011666">
    <property type="component" value="Unassembled WGS sequence"/>
</dbReference>
<gene>
    <name evidence="1" type="ORF">GS4_02_01780</name>
</gene>
<dbReference type="OrthoDB" id="4375230at2"/>
<protein>
    <submittedName>
        <fullName evidence="1">Uncharacterized protein</fullName>
    </submittedName>
</protein>
<dbReference type="eggNOG" id="ENOG5031VX5">
    <property type="taxonomic scope" value="Bacteria"/>
</dbReference>
<name>M0QGE5_9ACTN</name>